<feature type="region of interest" description="Disordered" evidence="4">
    <location>
        <begin position="86"/>
        <end position="106"/>
    </location>
</feature>
<evidence type="ECO:0000256" key="2">
    <source>
        <dbReference type="ARBA" id="ARBA00022801"/>
    </source>
</evidence>
<dbReference type="GO" id="GO:0016787">
    <property type="term" value="F:hydrolase activity"/>
    <property type="evidence" value="ECO:0007669"/>
    <property type="project" value="UniProtKB-KW"/>
</dbReference>
<evidence type="ECO:0000256" key="3">
    <source>
        <dbReference type="ARBA" id="ARBA00022825"/>
    </source>
</evidence>
<reference evidence="7" key="1">
    <citation type="journal article" date="2019" name="Int. J. Syst. Evol. Microbiol.">
        <title>The Global Catalogue of Microorganisms (GCM) 10K type strain sequencing project: providing services to taxonomists for standard genome sequencing and annotation.</title>
        <authorList>
            <consortium name="The Broad Institute Genomics Platform"/>
            <consortium name="The Broad Institute Genome Sequencing Center for Infectious Disease"/>
            <person name="Wu L."/>
            <person name="Ma J."/>
        </authorList>
    </citation>
    <scope>NUCLEOTIDE SEQUENCE [LARGE SCALE GENOMIC DNA]</scope>
    <source>
        <strain evidence="7">NCAIM B.02333</strain>
    </source>
</reference>
<evidence type="ECO:0000313" key="6">
    <source>
        <dbReference type="EMBL" id="MFC3689027.1"/>
    </source>
</evidence>
<dbReference type="EMBL" id="JBHRWW010000007">
    <property type="protein sequence ID" value="MFC3689027.1"/>
    <property type="molecule type" value="Genomic_DNA"/>
</dbReference>
<dbReference type="InterPro" id="IPR011042">
    <property type="entry name" value="6-blade_b-propeller_TolB-like"/>
</dbReference>
<dbReference type="InterPro" id="IPR029058">
    <property type="entry name" value="AB_hydrolase_fold"/>
</dbReference>
<sequence>MSDDSTSTATTPDQPTSPFADLDAFQALPRAGGLLLSVDGTRLVTSLQTLNPEANRFVTALWEVDPQGSRPARRLTRSAKGEQLGAFTPDGTLLFTSTRPDPDVPDGDDASRGALWALPPGGGEARVVASRPGGLSGLVVARGSGDVVVLSDTLPGSGEDGESDAERRKARSDAKVTAILHEQYPVRYWDHDLGPGGPRLLTGRLDADGDAAADADLELQQVTGHTGHALHHTVLDVTADGRTAVATWEVVEGRASARAALVSVDLATGARRTLLSHDEHEYEEPRVSPDGTQVALQVYDRSTPDDPGAYRLGVAPLGRPGEDGDAPVEVRLVAPGWDRWSGRPTWTPDGSALLVTADSDGRAPVFRVEVATGEVTQLTGDDAAYSDVCVSPDGEHVYALRSTVAAPPAPVRVDSRTPHQHPTVLRGPVPEPVVPGRVEEVTATAEDGTPLRAWLCLPDDASADAPAPLLLWIHGGPLGSWNAWSWRWNPWLAVSRGYAVLLPDPALSTGYGKAFVQRGWGRWGDAPYTDLLAVTDVTVARDDVDETRTAAMGGSFGGYMANWVGGHTDRFRAIVTHASLWALDQFAPTTDSAHYWSREMSPEMTQTHSPHRSVEHWVTPTLVIHGDKDYRVPIGEALRLWWELASKDTAEDGTLPHKFLYFPDENHWVLTPNHSSLWYRTVFAFLAHHVLGEEWVTPELLR</sequence>
<dbReference type="SUPFAM" id="SSF53474">
    <property type="entry name" value="alpha/beta-Hydrolases"/>
    <property type="match status" value="1"/>
</dbReference>
<dbReference type="InterPro" id="IPR011659">
    <property type="entry name" value="WD40"/>
</dbReference>
<evidence type="ECO:0000256" key="1">
    <source>
        <dbReference type="ARBA" id="ARBA00022729"/>
    </source>
</evidence>
<keyword evidence="1" id="KW-0732">Signal</keyword>
<keyword evidence="2 6" id="KW-0378">Hydrolase</keyword>
<gene>
    <name evidence="6" type="ORF">ACFOLH_11805</name>
</gene>
<proteinExistence type="predicted"/>
<keyword evidence="3" id="KW-0645">Protease</keyword>
<feature type="compositionally biased region" description="Low complexity" evidence="4">
    <location>
        <begin position="1"/>
        <end position="18"/>
    </location>
</feature>
<feature type="region of interest" description="Disordered" evidence="4">
    <location>
        <begin position="1"/>
        <end position="20"/>
    </location>
</feature>
<protein>
    <submittedName>
        <fullName evidence="6">Alpha/beta fold hydrolase</fullName>
    </submittedName>
</protein>
<feature type="domain" description="Peptidase S9 prolyl oligopeptidase catalytic" evidence="5">
    <location>
        <begin position="484"/>
        <end position="690"/>
    </location>
</feature>
<dbReference type="Proteomes" id="UP001595685">
    <property type="component" value="Unassembled WGS sequence"/>
</dbReference>
<dbReference type="InterPro" id="IPR001375">
    <property type="entry name" value="Peptidase_S9_cat"/>
</dbReference>
<dbReference type="Gene3D" id="3.40.50.1820">
    <property type="entry name" value="alpha/beta hydrolase"/>
    <property type="match status" value="1"/>
</dbReference>
<dbReference type="Pfam" id="PF07676">
    <property type="entry name" value="PD40"/>
    <property type="match status" value="2"/>
</dbReference>
<keyword evidence="7" id="KW-1185">Reference proteome</keyword>
<evidence type="ECO:0000313" key="7">
    <source>
        <dbReference type="Proteomes" id="UP001595685"/>
    </source>
</evidence>
<dbReference type="PANTHER" id="PTHR42776">
    <property type="entry name" value="SERINE PEPTIDASE S9 FAMILY MEMBER"/>
    <property type="match status" value="1"/>
</dbReference>
<keyword evidence="3" id="KW-0720">Serine protease</keyword>
<dbReference type="Pfam" id="PF00326">
    <property type="entry name" value="Peptidase_S9"/>
    <property type="match status" value="1"/>
</dbReference>
<comment type="caution">
    <text evidence="6">The sequence shown here is derived from an EMBL/GenBank/DDBJ whole genome shotgun (WGS) entry which is preliminary data.</text>
</comment>
<dbReference type="RefSeq" id="WP_340292128.1">
    <property type="nucleotide sequence ID" value="NZ_JBBEOI010000060.1"/>
</dbReference>
<evidence type="ECO:0000259" key="5">
    <source>
        <dbReference type="Pfam" id="PF00326"/>
    </source>
</evidence>
<organism evidence="6 7">
    <name type="scientific">Aquipuribacter hungaricus</name>
    <dbReference type="NCBI Taxonomy" id="545624"/>
    <lineage>
        <taxon>Bacteria</taxon>
        <taxon>Bacillati</taxon>
        <taxon>Actinomycetota</taxon>
        <taxon>Actinomycetes</taxon>
        <taxon>Micrococcales</taxon>
        <taxon>Intrasporangiaceae</taxon>
        <taxon>Aquipuribacter</taxon>
    </lineage>
</organism>
<dbReference type="Gene3D" id="2.120.10.30">
    <property type="entry name" value="TolB, C-terminal domain"/>
    <property type="match status" value="2"/>
</dbReference>
<name>A0ABV7WHX5_9MICO</name>
<dbReference type="PANTHER" id="PTHR42776:SF13">
    <property type="entry name" value="DIPEPTIDYL-PEPTIDASE 5"/>
    <property type="match status" value="1"/>
</dbReference>
<accession>A0ABV7WHX5</accession>
<dbReference type="SUPFAM" id="SSF82171">
    <property type="entry name" value="DPP6 N-terminal domain-like"/>
    <property type="match status" value="1"/>
</dbReference>
<evidence type="ECO:0000256" key="4">
    <source>
        <dbReference type="SAM" id="MobiDB-lite"/>
    </source>
</evidence>